<feature type="transmembrane region" description="Helical" evidence="1">
    <location>
        <begin position="34"/>
        <end position="55"/>
    </location>
</feature>
<evidence type="ECO:0000313" key="2">
    <source>
        <dbReference type="EMBL" id="RML46250.1"/>
    </source>
</evidence>
<gene>
    <name evidence="2" type="ORF">ALQ95_05580</name>
</gene>
<proteinExistence type="predicted"/>
<reference evidence="2 3" key="1">
    <citation type="submission" date="2018-08" db="EMBL/GenBank/DDBJ databases">
        <title>Recombination of ecologically and evolutionarily significant loci maintains genetic cohesion in the Pseudomonas syringae species complex.</title>
        <authorList>
            <person name="Dillon M."/>
            <person name="Thakur S."/>
            <person name="Almeida R.N.D."/>
            <person name="Weir B.S."/>
            <person name="Guttman D.S."/>
        </authorList>
    </citation>
    <scope>NUCLEOTIDE SEQUENCE [LARGE SCALE GENOMIC DNA]</scope>
    <source>
        <strain evidence="2 3">ICMP 3883</strain>
    </source>
</reference>
<dbReference type="Proteomes" id="UP000280292">
    <property type="component" value="Unassembled WGS sequence"/>
</dbReference>
<sequence>MLGQLEPAPGFHLPHTALALNTTGLRLTLLDLHAAQPLAAVLFLPAVLALILVTLQRLRCRSGLQRGHHGFPRLPVGQVIGTAPVQLAAQQLRAAAPLGNAVLFFSDVLGMKANALRRQRGQGIDGVSEDNAVLVSGVFDVPEKTFLFAPALHEVGVTFIELGDVGQRGVFATQVQAIIALGLLIQRKNSFQNGGQVFVLPDAAVEAVFKQAEPGREDQLPVMQAAVVAQITHAFNQPVALRGRTVIAENGEADRLANEFFRIVFGVLHHHVEGVAGDATDALDPVHTQGLKLMLAQRRGELQQASALAEGGAEGQIHGVTPLHTQTVRRACQTAALCSVLKEHGVRCLSCLSRKRTCIADAPALLVADFGNQFPQGQEIHDLKYLRRNIRCVG</sequence>
<evidence type="ECO:0000256" key="1">
    <source>
        <dbReference type="SAM" id="Phobius"/>
    </source>
</evidence>
<comment type="caution">
    <text evidence="2">The sequence shown here is derived from an EMBL/GenBank/DDBJ whole genome shotgun (WGS) entry which is preliminary data.</text>
</comment>
<protein>
    <submittedName>
        <fullName evidence="2">Uncharacterized protein</fullName>
    </submittedName>
</protein>
<keyword evidence="1" id="KW-1133">Transmembrane helix</keyword>
<keyword evidence="1" id="KW-0472">Membrane</keyword>
<dbReference type="AlphaFoldDB" id="A0A3M2W4A3"/>
<dbReference type="EMBL" id="RBNR01000075">
    <property type="protein sequence ID" value="RML46250.1"/>
    <property type="molecule type" value="Genomic_DNA"/>
</dbReference>
<accession>A0A3M2W4A3</accession>
<keyword evidence="1" id="KW-0812">Transmembrane</keyword>
<evidence type="ECO:0000313" key="3">
    <source>
        <dbReference type="Proteomes" id="UP000280292"/>
    </source>
</evidence>
<organism evidence="2 3">
    <name type="scientific">Pseudomonas syringae pv. ribicola</name>
    <dbReference type="NCBI Taxonomy" id="55398"/>
    <lineage>
        <taxon>Bacteria</taxon>
        <taxon>Pseudomonadati</taxon>
        <taxon>Pseudomonadota</taxon>
        <taxon>Gammaproteobacteria</taxon>
        <taxon>Pseudomonadales</taxon>
        <taxon>Pseudomonadaceae</taxon>
        <taxon>Pseudomonas</taxon>
    </lineage>
</organism>
<name>A0A3M2W4A3_PSESI</name>